<evidence type="ECO:0000313" key="3">
    <source>
        <dbReference type="Proteomes" id="UP000007397"/>
    </source>
</evidence>
<dbReference type="KEGG" id="hhd:HBHAL_4519"/>
<dbReference type="GO" id="GO:0005886">
    <property type="term" value="C:plasma membrane"/>
    <property type="evidence" value="ECO:0007669"/>
    <property type="project" value="TreeGrafter"/>
</dbReference>
<accession>I0JRT8</accession>
<dbReference type="InterPro" id="IPR001927">
    <property type="entry name" value="Na/Gal_symport"/>
</dbReference>
<feature type="transmembrane region" description="Helical" evidence="1">
    <location>
        <begin position="280"/>
        <end position="300"/>
    </location>
</feature>
<dbReference type="PANTHER" id="PTHR11328:SF43">
    <property type="entry name" value="SULFOQUINOVOSE IMPORTER-RELATED"/>
    <property type="match status" value="1"/>
</dbReference>
<keyword evidence="1" id="KW-0472">Membrane</keyword>
<gene>
    <name evidence="2" type="ordered locus">HBHAL_4519</name>
</gene>
<dbReference type="HOGENOM" id="CLU_027408_0_2_9"/>
<dbReference type="NCBIfam" id="TIGR00792">
    <property type="entry name" value="gph"/>
    <property type="match status" value="1"/>
</dbReference>
<feature type="transmembrane region" description="Helical" evidence="1">
    <location>
        <begin position="103"/>
        <end position="122"/>
    </location>
</feature>
<keyword evidence="1" id="KW-0812">Transmembrane</keyword>
<feature type="transmembrane region" description="Helical" evidence="1">
    <location>
        <begin position="389"/>
        <end position="408"/>
    </location>
</feature>
<dbReference type="PATRIC" id="fig|866895.3.peg.3553"/>
<proteinExistence type="predicted"/>
<dbReference type="AlphaFoldDB" id="I0JRT8"/>
<dbReference type="GO" id="GO:0008643">
    <property type="term" value="P:carbohydrate transport"/>
    <property type="evidence" value="ECO:0007669"/>
    <property type="project" value="InterPro"/>
</dbReference>
<dbReference type="GO" id="GO:0006814">
    <property type="term" value="P:sodium ion transport"/>
    <property type="evidence" value="ECO:0007669"/>
    <property type="project" value="InterPro"/>
</dbReference>
<feature type="transmembrane region" description="Helical" evidence="1">
    <location>
        <begin position="29"/>
        <end position="51"/>
    </location>
</feature>
<keyword evidence="3" id="KW-1185">Reference proteome</keyword>
<reference evidence="2 3" key="1">
    <citation type="journal article" date="2013" name="Environ. Microbiol.">
        <title>Chloride and organic osmolytes: a hybrid strategy to cope with elevated salinities by the moderately halophilic, chloride-dependent bacterium Halobacillus halophilus.</title>
        <authorList>
            <person name="Saum S.H."/>
            <person name="Pfeiffer F."/>
            <person name="Palm P."/>
            <person name="Rampp M."/>
            <person name="Schuster S.C."/>
            <person name="Muller V."/>
            <person name="Oesterhelt D."/>
        </authorList>
    </citation>
    <scope>NUCLEOTIDE SEQUENCE [LARGE SCALE GENOMIC DNA]</scope>
    <source>
        <strain evidence="3">ATCC 35676 / DSM 2266 / JCM 20832 / KCTC 3685 / LMG 17431 / NBRC 102448 / NCIMB 2269</strain>
    </source>
</reference>
<dbReference type="eggNOG" id="COG2211">
    <property type="taxonomic scope" value="Bacteria"/>
</dbReference>
<dbReference type="InterPro" id="IPR036259">
    <property type="entry name" value="MFS_trans_sf"/>
</dbReference>
<feature type="transmembrane region" description="Helical" evidence="1">
    <location>
        <begin position="336"/>
        <end position="361"/>
    </location>
</feature>
<dbReference type="InterPro" id="IPR039672">
    <property type="entry name" value="MFS_2"/>
</dbReference>
<dbReference type="CDD" id="cd17332">
    <property type="entry name" value="MFS_MelB_like"/>
    <property type="match status" value="1"/>
</dbReference>
<feature type="transmembrane region" description="Helical" evidence="1">
    <location>
        <begin position="250"/>
        <end position="274"/>
    </location>
</feature>
<evidence type="ECO:0000256" key="1">
    <source>
        <dbReference type="SAM" id="Phobius"/>
    </source>
</evidence>
<protein>
    <submittedName>
        <fullName evidence="2">Sodium/galactoside symporter family protein</fullName>
    </submittedName>
</protein>
<name>I0JRT8_HALH3</name>
<feature type="transmembrane region" description="Helical" evidence="1">
    <location>
        <begin position="420"/>
        <end position="443"/>
    </location>
</feature>
<dbReference type="GO" id="GO:0015293">
    <property type="term" value="F:symporter activity"/>
    <property type="evidence" value="ECO:0007669"/>
    <property type="project" value="InterPro"/>
</dbReference>
<dbReference type="Proteomes" id="UP000007397">
    <property type="component" value="Chromosome"/>
</dbReference>
<feature type="transmembrane region" description="Helical" evidence="1">
    <location>
        <begin position="57"/>
        <end position="75"/>
    </location>
</feature>
<sequence>MKEERSVETAKQHSQTEGTYKEDIRKKEIASYFGYGFAQCISFGLLGSYVLFFYTDILGISAAAASLIFLIARTWDAINDPLMASIMDTLHSKHGKFRPYLKYMPFLIVLSTIACFIPLDGLSMTTKVIYAGATYIIWGMVYTASDVPFWSLSSVMSQDAQQRTKLITFANMGVFTGIALSPTIFIPLTEWLGGDDMGQGYLLATIVLMAIALPIMLNGFRNTKERVKPPKAKVKFSDGVRAIRANKPMFAVLVVFFCNVFMNITQALNIYFFTYNLGNASLMTIFGIISFASCIGFFIIPKLAHKYKKKHMLMVIVAADVLIRIVWFSLGYSSVVVSFIFIGITMLLYTTTGPLISGMLAETIEYTELKTGKRNEAVIFSGQTFTGKLSVAVSGGATGLILTAINYQSNQAQSEFTLDMLFFVIALLPALGSIVRFIIMYFYSYTETEYKETVEKINLRKQEAEASPQS</sequence>
<keyword evidence="1" id="KW-1133">Transmembrane helix</keyword>
<feature type="transmembrane region" description="Helical" evidence="1">
    <location>
        <begin position="166"/>
        <end position="188"/>
    </location>
</feature>
<dbReference type="SUPFAM" id="SSF103473">
    <property type="entry name" value="MFS general substrate transporter"/>
    <property type="match status" value="1"/>
</dbReference>
<evidence type="ECO:0000313" key="2">
    <source>
        <dbReference type="EMBL" id="CCG46859.1"/>
    </source>
</evidence>
<organism evidence="2 3">
    <name type="scientific">Halobacillus halophilus (strain ATCC 35676 / DSM 2266 / JCM 20832 / KCTC 3685 / LMG 17431 / NBRC 102448 / NCIMB 2269)</name>
    <name type="common">Sporosarcina halophila</name>
    <dbReference type="NCBI Taxonomy" id="866895"/>
    <lineage>
        <taxon>Bacteria</taxon>
        <taxon>Bacillati</taxon>
        <taxon>Bacillota</taxon>
        <taxon>Bacilli</taxon>
        <taxon>Bacillales</taxon>
        <taxon>Bacillaceae</taxon>
        <taxon>Halobacillus</taxon>
    </lineage>
</organism>
<dbReference type="STRING" id="866895.HBHAL_4519"/>
<feature type="transmembrane region" description="Helical" evidence="1">
    <location>
        <begin position="200"/>
        <end position="220"/>
    </location>
</feature>
<dbReference type="Pfam" id="PF13347">
    <property type="entry name" value="MFS_2"/>
    <property type="match status" value="1"/>
</dbReference>
<dbReference type="PANTHER" id="PTHR11328">
    <property type="entry name" value="MAJOR FACILITATOR SUPERFAMILY DOMAIN-CONTAINING PROTEIN"/>
    <property type="match status" value="1"/>
</dbReference>
<feature type="transmembrane region" description="Helical" evidence="1">
    <location>
        <begin position="128"/>
        <end position="145"/>
    </location>
</feature>
<dbReference type="Gene3D" id="1.20.1250.20">
    <property type="entry name" value="MFS general substrate transporter like domains"/>
    <property type="match status" value="1"/>
</dbReference>
<dbReference type="EMBL" id="HE717023">
    <property type="protein sequence ID" value="CCG46859.1"/>
    <property type="molecule type" value="Genomic_DNA"/>
</dbReference>